<dbReference type="FunFam" id="1.10.455.10:FF:000001">
    <property type="entry name" value="30S ribosomal protein S7"/>
    <property type="match status" value="1"/>
</dbReference>
<dbReference type="EMBL" id="VMGN01000016">
    <property type="protein sequence ID" value="TSC94296.1"/>
    <property type="molecule type" value="Genomic_DNA"/>
</dbReference>
<feature type="domain" description="Small ribosomal subunit protein uS7" evidence="8">
    <location>
        <begin position="7"/>
        <end position="150"/>
    </location>
</feature>
<dbReference type="CDD" id="cd14869">
    <property type="entry name" value="uS7_Bacteria"/>
    <property type="match status" value="1"/>
</dbReference>
<dbReference type="HAMAP" id="MF_00480_B">
    <property type="entry name" value="Ribosomal_uS7_B"/>
    <property type="match status" value="1"/>
</dbReference>
<dbReference type="Pfam" id="PF00177">
    <property type="entry name" value="Ribosomal_S7"/>
    <property type="match status" value="1"/>
</dbReference>
<dbReference type="InterPro" id="IPR020606">
    <property type="entry name" value="Ribosomal_uS7_CS"/>
</dbReference>
<evidence type="ECO:0000256" key="6">
    <source>
        <dbReference type="HAMAP-Rule" id="MF_00480"/>
    </source>
</evidence>
<comment type="function">
    <text evidence="6">One of the primary rRNA binding proteins, it binds directly to 16S rRNA where it nucleates assembly of the head domain of the 30S subunit. Is located at the subunit interface close to the decoding center, probably blocks exit of the E-site tRNA.</text>
</comment>
<reference evidence="9 10" key="1">
    <citation type="submission" date="2017-07" db="EMBL/GenBank/DDBJ databases">
        <title>Mechanisms for carbon and nitrogen cycling indicate functional differentiation within the Candidate Phyla Radiation.</title>
        <authorList>
            <person name="Danczak R.E."/>
            <person name="Johnston M.D."/>
            <person name="Kenah C."/>
            <person name="Slattery M."/>
            <person name="Wrighton K.C."/>
            <person name="Wilkins M.J."/>
        </authorList>
    </citation>
    <scope>NUCLEOTIDE SEQUENCE [LARGE SCALE GENOMIC DNA]</scope>
    <source>
        <strain evidence="9">Athens1014_28</strain>
    </source>
</reference>
<dbReference type="NCBIfam" id="TIGR01029">
    <property type="entry name" value="rpsG_bact"/>
    <property type="match status" value="1"/>
</dbReference>
<dbReference type="InterPro" id="IPR000235">
    <property type="entry name" value="Ribosomal_uS7"/>
</dbReference>
<keyword evidence="2 6" id="KW-0699">rRNA-binding</keyword>
<keyword evidence="4 6" id="KW-0689">Ribosomal protein</keyword>
<dbReference type="GO" id="GO:0006412">
    <property type="term" value="P:translation"/>
    <property type="evidence" value="ECO:0007669"/>
    <property type="project" value="UniProtKB-UniRule"/>
</dbReference>
<dbReference type="GO" id="GO:0003735">
    <property type="term" value="F:structural constituent of ribosome"/>
    <property type="evidence" value="ECO:0007669"/>
    <property type="project" value="InterPro"/>
</dbReference>
<protein>
    <recommendedName>
        <fullName evidence="6">Small ribosomal subunit protein uS7</fullName>
    </recommendedName>
</protein>
<dbReference type="AlphaFoldDB" id="A0A554LN33"/>
<evidence type="ECO:0000256" key="1">
    <source>
        <dbReference type="ARBA" id="ARBA00007151"/>
    </source>
</evidence>
<evidence type="ECO:0000256" key="2">
    <source>
        <dbReference type="ARBA" id="ARBA00022730"/>
    </source>
</evidence>
<comment type="subunit">
    <text evidence="6">Part of the 30S ribosomal subunit. Contacts proteins S9 and S11.</text>
</comment>
<dbReference type="InterPro" id="IPR005717">
    <property type="entry name" value="Ribosomal_uS7_bac/org-type"/>
</dbReference>
<gene>
    <name evidence="6" type="primary">rpsG</name>
    <name evidence="9" type="ORF">Athens101428_339</name>
</gene>
<organism evidence="9 10">
    <name type="scientific">Candidatus Berkelbacteria bacterium Athens1014_28</name>
    <dbReference type="NCBI Taxonomy" id="2017145"/>
    <lineage>
        <taxon>Bacteria</taxon>
        <taxon>Candidatus Berkelbacteria</taxon>
    </lineage>
</organism>
<dbReference type="GO" id="GO:0000049">
    <property type="term" value="F:tRNA binding"/>
    <property type="evidence" value="ECO:0007669"/>
    <property type="project" value="UniProtKB-UniRule"/>
</dbReference>
<evidence type="ECO:0000256" key="3">
    <source>
        <dbReference type="ARBA" id="ARBA00022884"/>
    </source>
</evidence>
<keyword evidence="6" id="KW-0820">tRNA-binding</keyword>
<dbReference type="InterPro" id="IPR023798">
    <property type="entry name" value="Ribosomal_uS7_dom"/>
</dbReference>
<evidence type="ECO:0000256" key="4">
    <source>
        <dbReference type="ARBA" id="ARBA00022980"/>
    </source>
</evidence>
<dbReference type="SUPFAM" id="SSF47973">
    <property type="entry name" value="Ribosomal protein S7"/>
    <property type="match status" value="1"/>
</dbReference>
<comment type="caution">
    <text evidence="9">The sequence shown here is derived from an EMBL/GenBank/DDBJ whole genome shotgun (WGS) entry which is preliminary data.</text>
</comment>
<dbReference type="GO" id="GO:0019843">
    <property type="term" value="F:rRNA binding"/>
    <property type="evidence" value="ECO:0007669"/>
    <property type="project" value="UniProtKB-UniRule"/>
</dbReference>
<comment type="similarity">
    <text evidence="1 6 7">Belongs to the universal ribosomal protein uS7 family.</text>
</comment>
<evidence type="ECO:0000313" key="9">
    <source>
        <dbReference type="EMBL" id="TSC94296.1"/>
    </source>
</evidence>
<dbReference type="Proteomes" id="UP000316495">
    <property type="component" value="Unassembled WGS sequence"/>
</dbReference>
<dbReference type="Gene3D" id="1.10.455.10">
    <property type="entry name" value="Ribosomal protein S7 domain"/>
    <property type="match status" value="1"/>
</dbReference>
<dbReference type="GO" id="GO:0015935">
    <property type="term" value="C:small ribosomal subunit"/>
    <property type="evidence" value="ECO:0007669"/>
    <property type="project" value="InterPro"/>
</dbReference>
<name>A0A554LN33_9BACT</name>
<proteinExistence type="inferred from homology"/>
<evidence type="ECO:0000256" key="5">
    <source>
        <dbReference type="ARBA" id="ARBA00023274"/>
    </source>
</evidence>
<dbReference type="PANTHER" id="PTHR11205">
    <property type="entry name" value="RIBOSOMAL PROTEIN S7"/>
    <property type="match status" value="1"/>
</dbReference>
<evidence type="ECO:0000313" key="10">
    <source>
        <dbReference type="Proteomes" id="UP000316495"/>
    </source>
</evidence>
<dbReference type="PROSITE" id="PS00052">
    <property type="entry name" value="RIBOSOMAL_S7"/>
    <property type="match status" value="1"/>
</dbReference>
<dbReference type="PIRSF" id="PIRSF002122">
    <property type="entry name" value="RPS7p_RPS7a_RPS5e_RPS7o"/>
    <property type="match status" value="1"/>
</dbReference>
<keyword evidence="3 6" id="KW-0694">RNA-binding</keyword>
<evidence type="ECO:0000259" key="8">
    <source>
        <dbReference type="Pfam" id="PF00177"/>
    </source>
</evidence>
<keyword evidence="5 6" id="KW-0687">Ribonucleoprotein</keyword>
<dbReference type="InterPro" id="IPR036823">
    <property type="entry name" value="Ribosomal_uS7_dom_sf"/>
</dbReference>
<accession>A0A554LN33</accession>
<sequence length="158" mass="17667">MSRGAAKIKHHKLLPDQKYGSTLVTKFINYIMENGKKTIAEKIVYSALEDSSKKINVEPVLVLDQIIKNIGPILEVKAKRIGGANYQVPMEVNAKRKETLAFRWVIKAAQSRKGVKMATKLTQEIIDACNGVGAAVKKKEDMHRMAEANKAFAHFARF</sequence>
<evidence type="ECO:0000256" key="7">
    <source>
        <dbReference type="RuleBase" id="RU003619"/>
    </source>
</evidence>